<name>A0A9X1C9T0_9FLAO</name>
<reference evidence="1" key="1">
    <citation type="submission" date="2021-03" db="EMBL/GenBank/DDBJ databases">
        <title>Genomic Encyclopedia of Type Strains, Phase IV (KMG-IV): sequencing the most valuable type-strain genomes for metagenomic binning, comparative biology and taxonomic classification.</title>
        <authorList>
            <person name="Goeker M."/>
        </authorList>
    </citation>
    <scope>NUCLEOTIDE SEQUENCE</scope>
    <source>
        <strain evidence="1">DSM 15523</strain>
        <strain evidence="2 4">DSM 16476</strain>
    </source>
</reference>
<dbReference type="RefSeq" id="WP_157486334.1">
    <property type="nucleotide sequence ID" value="NZ_JAGGJQ010000013.1"/>
</dbReference>
<comment type="caution">
    <text evidence="1">The sequence shown here is derived from an EMBL/GenBank/DDBJ whole genome shotgun (WGS) entry which is preliminary data.</text>
</comment>
<dbReference type="SUPFAM" id="SSF53187">
    <property type="entry name" value="Zn-dependent exopeptidases"/>
    <property type="match status" value="1"/>
</dbReference>
<dbReference type="OrthoDB" id="1404271at2"/>
<dbReference type="Proteomes" id="UP001231587">
    <property type="component" value="Unassembled WGS sequence"/>
</dbReference>
<dbReference type="EMBL" id="JAGGJQ010000013">
    <property type="protein sequence ID" value="MBP1841651.1"/>
    <property type="molecule type" value="Genomic_DNA"/>
</dbReference>
<evidence type="ECO:0000313" key="2">
    <source>
        <dbReference type="EMBL" id="MDQ0337148.1"/>
    </source>
</evidence>
<gene>
    <name evidence="1" type="ORF">J2Z56_003589</name>
    <name evidence="2" type="ORF">J2Z57_003610</name>
</gene>
<protein>
    <submittedName>
        <fullName evidence="1">N-formylglutamate amidohydrolase</fullName>
    </submittedName>
</protein>
<evidence type="ECO:0000313" key="1">
    <source>
        <dbReference type="EMBL" id="MBP1841651.1"/>
    </source>
</evidence>
<keyword evidence="4" id="KW-1185">Reference proteome</keyword>
<evidence type="ECO:0000313" key="3">
    <source>
        <dbReference type="Proteomes" id="UP001138672"/>
    </source>
</evidence>
<organism evidence="1 3">
    <name type="scientific">Formosa algae</name>
    <dbReference type="NCBI Taxonomy" id="225843"/>
    <lineage>
        <taxon>Bacteria</taxon>
        <taxon>Pseudomonadati</taxon>
        <taxon>Bacteroidota</taxon>
        <taxon>Flavobacteriia</taxon>
        <taxon>Flavobacteriales</taxon>
        <taxon>Flavobacteriaceae</taxon>
        <taxon>Formosa</taxon>
    </lineage>
</organism>
<dbReference type="Gene3D" id="3.40.630.40">
    <property type="entry name" value="Zn-dependent exopeptidases"/>
    <property type="match status" value="1"/>
</dbReference>
<proteinExistence type="predicted"/>
<dbReference type="AlphaFoldDB" id="A0A9X1C9T0"/>
<dbReference type="EMBL" id="JAUSUU010000014">
    <property type="protein sequence ID" value="MDQ0337148.1"/>
    <property type="molecule type" value="Genomic_DNA"/>
</dbReference>
<evidence type="ECO:0000313" key="4">
    <source>
        <dbReference type="Proteomes" id="UP001231587"/>
    </source>
</evidence>
<sequence length="324" mass="36039">MKIYKVSDNTLYVKGVFTSVFNKNNSLLCLLVTTAFLQLQCSSKKTVTQTSSPVEIAEIYDASWLEATQGNIPVVISVPHGGGIKPTTIADRTCGARVADDNTALLAYNIRDAFKAQGQEPYLIVAQIARTKIDLNRDMEEATCGNADMYTTWKQYHTYIEAALSKAIAEYGYALYIDLHGQSHPIKRLELGYALSKTDLEQTSTSDLVIDSKSSIQNLVDMTKDQSTKDLLIGEHALGTFFETNGFPAVPSLQDPFPKADEPYFTGGYNTRRYTSLKYPKVFGLQIEANYKGVRDSEDNRIAFSKAFSKSVTQYLEALEQLIH</sequence>
<accession>A0A9X1C9T0</accession>
<dbReference type="Proteomes" id="UP001138672">
    <property type="component" value="Unassembled WGS sequence"/>
</dbReference>